<evidence type="ECO:0000256" key="1">
    <source>
        <dbReference type="SAM" id="SignalP"/>
    </source>
</evidence>
<dbReference type="EMBL" id="CP041406">
    <property type="protein sequence ID" value="QOP45738.1"/>
    <property type="molecule type" value="Genomic_DNA"/>
</dbReference>
<organism evidence="2 3">
    <name type="scientific">Sulfurimonas paralvinellae</name>
    <dbReference type="NCBI Taxonomy" id="317658"/>
    <lineage>
        <taxon>Bacteria</taxon>
        <taxon>Pseudomonadati</taxon>
        <taxon>Campylobacterota</taxon>
        <taxon>Epsilonproteobacteria</taxon>
        <taxon>Campylobacterales</taxon>
        <taxon>Sulfurimonadaceae</taxon>
        <taxon>Sulfurimonas</taxon>
    </lineage>
</organism>
<evidence type="ECO:0000313" key="2">
    <source>
        <dbReference type="EMBL" id="QOP45738.1"/>
    </source>
</evidence>
<keyword evidence="1" id="KW-0732">Signal</keyword>
<dbReference type="AlphaFoldDB" id="A0A7M1BA78"/>
<reference evidence="2 3" key="1">
    <citation type="submission" date="2019-07" db="EMBL/GenBank/DDBJ databases">
        <title>Sulfurimonas paralvinellae sp. nov., a novel mesophilic, hydrogen- and sulfur-oxidizing chemolithoautotroph within the Epsilonproteo- bacteria isolated from a deep-sea hydrothermal vent polychaete nest, reclassification of Thiomicrospira denitrificans as Sulfurimonas denitrificans comb. nov. and emended description of the genus Sulfurimonas.</title>
        <authorList>
            <person name="Wang S."/>
            <person name="Jiang L."/>
            <person name="Shao Z."/>
        </authorList>
    </citation>
    <scope>NUCLEOTIDE SEQUENCE [LARGE SCALE GENOMIC DNA]</scope>
    <source>
        <strain evidence="2 3">GO25</strain>
    </source>
</reference>
<feature type="chain" id="PRO_5032943436" evidence="1">
    <location>
        <begin position="17"/>
        <end position="247"/>
    </location>
</feature>
<feature type="signal peptide" evidence="1">
    <location>
        <begin position="1"/>
        <end position="16"/>
    </location>
</feature>
<dbReference type="Pfam" id="PF04338">
    <property type="entry name" value="DUF481"/>
    <property type="match status" value="1"/>
</dbReference>
<evidence type="ECO:0000313" key="3">
    <source>
        <dbReference type="Proteomes" id="UP000593580"/>
    </source>
</evidence>
<accession>A0A7M1BA78</accession>
<proteinExistence type="predicted"/>
<keyword evidence="3" id="KW-1185">Reference proteome</keyword>
<dbReference type="Proteomes" id="UP000593580">
    <property type="component" value="Chromosome"/>
</dbReference>
<dbReference type="KEGG" id="spal:FM071_05340"/>
<protein>
    <submittedName>
        <fullName evidence="2">DUF481 domain-containing protein</fullName>
    </submittedName>
</protein>
<gene>
    <name evidence="2" type="ORF">FM071_05340</name>
</gene>
<dbReference type="RefSeq" id="WP_193109632.1">
    <property type="nucleotide sequence ID" value="NZ_CP041406.1"/>
</dbReference>
<dbReference type="InterPro" id="IPR007433">
    <property type="entry name" value="DUF481"/>
</dbReference>
<name>A0A7M1BA78_9BACT</name>
<sequence>MRLLLLALMAWSSAYAVVTIAPVDIGAKPGFSGLLKGSLETSRGNTDTDSYAAGLRFQYDNNQTYVLWSDFVFNYGKSSGKVNTNKTYSHVRYIHTLYKKSFDWEAFGQSQTDEFTKVEHRYLVGAGIRVNWNKKLYGKFYAGFGAFFEDIDYTTSIDPHENNMRFNSYVAYTKNFTKETKISDTFYYQPKSDDISDYIISNGLELNILIYKELYINFLLLYNYDNEPAYGVEKEDISQKTSFIYKF</sequence>